<evidence type="ECO:0000256" key="8">
    <source>
        <dbReference type="ARBA" id="ARBA00023049"/>
    </source>
</evidence>
<dbReference type="PANTHER" id="PTHR37425:SF1">
    <property type="entry name" value="OUTER MEMBRANE PROTEIN"/>
    <property type="match status" value="1"/>
</dbReference>
<dbReference type="Gene3D" id="3.30.1380.10">
    <property type="match status" value="1"/>
</dbReference>
<keyword evidence="6" id="KW-0378">Hydrolase</keyword>
<keyword evidence="13" id="KW-1185">Reference proteome</keyword>
<dbReference type="GO" id="GO:0046872">
    <property type="term" value="F:metal ion binding"/>
    <property type="evidence" value="ECO:0007669"/>
    <property type="project" value="UniProtKB-KW"/>
</dbReference>
<keyword evidence="9" id="KW-0961">Cell wall biogenesis/degradation</keyword>
<protein>
    <recommendedName>
        <fullName evidence="11">Murein endopeptidase K</fullName>
    </recommendedName>
</protein>
<proteinExistence type="inferred from homology"/>
<dbReference type="Pfam" id="PF05951">
    <property type="entry name" value="Peptidase_M15_2"/>
    <property type="match status" value="1"/>
</dbReference>
<comment type="cofactor">
    <cofactor evidence="1">
        <name>Zn(2+)</name>
        <dbReference type="ChEBI" id="CHEBI:29105"/>
    </cofactor>
</comment>
<keyword evidence="3" id="KW-0645">Protease</keyword>
<dbReference type="InterPro" id="IPR009045">
    <property type="entry name" value="Zn_M74/Hedgehog-like"/>
</dbReference>
<name>A0A5C4MVR9_9RHOB</name>
<keyword evidence="5" id="KW-0732">Signal</keyword>
<evidence type="ECO:0000256" key="11">
    <source>
        <dbReference type="ARBA" id="ARBA00093666"/>
    </source>
</evidence>
<sequence length="207" mass="22840">MIPTIAATSRLGRRDLLGALGAGLALPLLSGCGGGYEPLPSPWRPGSRLDGMVSTIDPYLDITNSNTGDRVALRFADDGDYDRRALRRLNWIFRDWRENKDPEIDPRLFWALAAISNAAREEGHSGQITLLSGFRTKRTNNMLRSKGAGAASNSYHTRRRAADIRLEGTTVEQIADYAEWLQIGGVGRYYGSNFTHVDSGPSRTWTA</sequence>
<dbReference type="InterPro" id="IPR010275">
    <property type="entry name" value="MepK"/>
</dbReference>
<reference evidence="12 13" key="1">
    <citation type="submission" date="2019-06" db="EMBL/GenBank/DDBJ databases">
        <title>YIM 131921 draft genome.</title>
        <authorList>
            <person name="Jiang L."/>
        </authorList>
    </citation>
    <scope>NUCLEOTIDE SEQUENCE [LARGE SCALE GENOMIC DNA]</scope>
    <source>
        <strain evidence="12 13">YIM 131921</strain>
    </source>
</reference>
<evidence type="ECO:0000256" key="9">
    <source>
        <dbReference type="ARBA" id="ARBA00023316"/>
    </source>
</evidence>
<evidence type="ECO:0000313" key="12">
    <source>
        <dbReference type="EMBL" id="TNC48468.1"/>
    </source>
</evidence>
<organism evidence="12 13">
    <name type="scientific">Rubellimicrobium rubrum</name>
    <dbReference type="NCBI Taxonomy" id="2585369"/>
    <lineage>
        <taxon>Bacteria</taxon>
        <taxon>Pseudomonadati</taxon>
        <taxon>Pseudomonadota</taxon>
        <taxon>Alphaproteobacteria</taxon>
        <taxon>Rhodobacterales</taxon>
        <taxon>Roseobacteraceae</taxon>
        <taxon>Rubellimicrobium</taxon>
    </lineage>
</organism>
<accession>A0A5C4MVR9</accession>
<keyword evidence="7" id="KW-0862">Zinc</keyword>
<dbReference type="EMBL" id="VDFU01000017">
    <property type="protein sequence ID" value="TNC48468.1"/>
    <property type="molecule type" value="Genomic_DNA"/>
</dbReference>
<dbReference type="OrthoDB" id="8382078at2"/>
<gene>
    <name evidence="12" type="ORF">FHG66_14035</name>
</gene>
<evidence type="ECO:0000256" key="2">
    <source>
        <dbReference type="ARBA" id="ARBA00004776"/>
    </source>
</evidence>
<evidence type="ECO:0000256" key="1">
    <source>
        <dbReference type="ARBA" id="ARBA00001947"/>
    </source>
</evidence>
<dbReference type="GO" id="GO:0008237">
    <property type="term" value="F:metallopeptidase activity"/>
    <property type="evidence" value="ECO:0007669"/>
    <property type="project" value="UniProtKB-KW"/>
</dbReference>
<dbReference type="AlphaFoldDB" id="A0A5C4MVR9"/>
<evidence type="ECO:0000256" key="5">
    <source>
        <dbReference type="ARBA" id="ARBA00022729"/>
    </source>
</evidence>
<evidence type="ECO:0000313" key="13">
    <source>
        <dbReference type="Proteomes" id="UP000305887"/>
    </source>
</evidence>
<evidence type="ECO:0000256" key="10">
    <source>
        <dbReference type="ARBA" id="ARBA00093448"/>
    </source>
</evidence>
<comment type="caution">
    <text evidence="12">The sequence shown here is derived from an EMBL/GenBank/DDBJ whole genome shotgun (WGS) entry which is preliminary data.</text>
</comment>
<comment type="pathway">
    <text evidence="2">Cell wall biogenesis; cell wall polysaccharide biosynthesis.</text>
</comment>
<keyword evidence="4" id="KW-0479">Metal-binding</keyword>
<evidence type="ECO:0000256" key="6">
    <source>
        <dbReference type="ARBA" id="ARBA00022801"/>
    </source>
</evidence>
<dbReference type="SUPFAM" id="SSF55166">
    <property type="entry name" value="Hedgehog/DD-peptidase"/>
    <property type="match status" value="1"/>
</dbReference>
<dbReference type="Proteomes" id="UP000305887">
    <property type="component" value="Unassembled WGS sequence"/>
</dbReference>
<dbReference type="RefSeq" id="WP_139077688.1">
    <property type="nucleotide sequence ID" value="NZ_VDFU01000017.1"/>
</dbReference>
<evidence type="ECO:0000256" key="4">
    <source>
        <dbReference type="ARBA" id="ARBA00022723"/>
    </source>
</evidence>
<dbReference type="GO" id="GO:0006508">
    <property type="term" value="P:proteolysis"/>
    <property type="evidence" value="ECO:0007669"/>
    <property type="project" value="UniProtKB-KW"/>
</dbReference>
<evidence type="ECO:0000256" key="7">
    <source>
        <dbReference type="ARBA" id="ARBA00022833"/>
    </source>
</evidence>
<dbReference type="PANTHER" id="PTHR37425">
    <property type="match status" value="1"/>
</dbReference>
<evidence type="ECO:0000256" key="3">
    <source>
        <dbReference type="ARBA" id="ARBA00022670"/>
    </source>
</evidence>
<comment type="similarity">
    <text evidence="10">Belongs to the peptidase M15 family.</text>
</comment>
<keyword evidence="8" id="KW-0482">Metalloprotease</keyword>
<dbReference type="GO" id="GO:0071555">
    <property type="term" value="P:cell wall organization"/>
    <property type="evidence" value="ECO:0007669"/>
    <property type="project" value="UniProtKB-KW"/>
</dbReference>